<gene>
    <name evidence="10 11" type="primary">LOC111156058</name>
</gene>
<feature type="signal peptide" evidence="7">
    <location>
        <begin position="1"/>
        <end position="22"/>
    </location>
</feature>
<dbReference type="PROSITE" id="PS00135">
    <property type="entry name" value="TRYPSIN_SER"/>
    <property type="match status" value="1"/>
</dbReference>
<dbReference type="STRING" id="391180.A0A2Y9KLU3"/>
<accession>A0A2Y9KLU3</accession>
<dbReference type="SMART" id="SM00020">
    <property type="entry name" value="Tryp_SPc"/>
    <property type="match status" value="1"/>
</dbReference>
<dbReference type="InterPro" id="IPR009003">
    <property type="entry name" value="Peptidase_S1_PA"/>
</dbReference>
<dbReference type="RefSeq" id="XP_022372349.1">
    <property type="nucleotide sequence ID" value="XM_022516641.1"/>
</dbReference>
<comment type="subunit">
    <text evidence="1">Homotetramer.</text>
</comment>
<feature type="domain" description="Peptidase S1" evidence="8">
    <location>
        <begin position="37"/>
        <end position="279"/>
    </location>
</feature>
<comment type="function">
    <text evidence="4">Tryptase is the major neutral protease present in mast cells and is secreted upon the coupled activation-degranulation response of this cell type.</text>
</comment>
<evidence type="ECO:0000256" key="7">
    <source>
        <dbReference type="SAM" id="SignalP"/>
    </source>
</evidence>
<reference evidence="10 11" key="1">
    <citation type="submission" date="2025-04" db="UniProtKB">
        <authorList>
            <consortium name="RefSeq"/>
        </authorList>
    </citation>
    <scope>IDENTIFICATION</scope>
    <source>
        <tissue evidence="10 11">Blood</tissue>
    </source>
</reference>
<name>A0A2Y9KLU3_ENHLU</name>
<dbReference type="Proteomes" id="UP000248482">
    <property type="component" value="Unplaced"/>
</dbReference>
<evidence type="ECO:0000256" key="3">
    <source>
        <dbReference type="ARBA" id="ARBA00050838"/>
    </source>
</evidence>
<evidence type="ECO:0000256" key="1">
    <source>
        <dbReference type="ARBA" id="ARBA00011881"/>
    </source>
</evidence>
<dbReference type="InterPro" id="IPR043504">
    <property type="entry name" value="Peptidase_S1_PA_chymotrypsin"/>
</dbReference>
<evidence type="ECO:0000256" key="2">
    <source>
        <dbReference type="ARBA" id="ARBA00023157"/>
    </source>
</evidence>
<dbReference type="KEGG" id="elk:111156058"/>
<dbReference type="GeneID" id="111156058"/>
<evidence type="ECO:0000313" key="9">
    <source>
        <dbReference type="Proteomes" id="UP000248482"/>
    </source>
</evidence>
<dbReference type="EC" id="3.4.21.59" evidence="5"/>
<dbReference type="GO" id="GO:0004252">
    <property type="term" value="F:serine-type endopeptidase activity"/>
    <property type="evidence" value="ECO:0007669"/>
    <property type="project" value="UniProtKB-EC"/>
</dbReference>
<dbReference type="RefSeq" id="XP_022372348.1">
    <property type="nucleotide sequence ID" value="XM_022516640.1"/>
</dbReference>
<keyword evidence="9" id="KW-1185">Reference proteome</keyword>
<proteinExistence type="predicted"/>
<dbReference type="InterPro" id="IPR033116">
    <property type="entry name" value="TRYPSIN_SER"/>
</dbReference>
<dbReference type="InterPro" id="IPR001314">
    <property type="entry name" value="Peptidase_S1A"/>
</dbReference>
<dbReference type="CDD" id="cd00190">
    <property type="entry name" value="Tryp_SPc"/>
    <property type="match status" value="1"/>
</dbReference>
<evidence type="ECO:0000256" key="5">
    <source>
        <dbReference type="ARBA" id="ARBA00066748"/>
    </source>
</evidence>
<dbReference type="Gene3D" id="2.40.10.10">
    <property type="entry name" value="Trypsin-like serine proteases"/>
    <property type="match status" value="1"/>
</dbReference>
<dbReference type="CTD" id="260429"/>
<dbReference type="AlphaFoldDB" id="A0A2Y9KLU3"/>
<keyword evidence="7" id="KW-0732">Signal</keyword>
<protein>
    <recommendedName>
        <fullName evidence="5">tryptase</fullName>
        <ecNumber evidence="5">3.4.21.59</ecNumber>
    </recommendedName>
</protein>
<dbReference type="PROSITE" id="PS50240">
    <property type="entry name" value="TRYPSIN_DOM"/>
    <property type="match status" value="1"/>
</dbReference>
<keyword evidence="2" id="KW-1015">Disulfide bond</keyword>
<evidence type="ECO:0000259" key="8">
    <source>
        <dbReference type="PROSITE" id="PS50240"/>
    </source>
</evidence>
<evidence type="ECO:0000313" key="11">
    <source>
        <dbReference type="RefSeq" id="XP_022372349.1"/>
    </source>
</evidence>
<dbReference type="FunFam" id="2.40.10.10:FF:000039">
    <property type="entry name" value="Brain-specific serine protease 4"/>
    <property type="match status" value="1"/>
</dbReference>
<dbReference type="Pfam" id="PF00089">
    <property type="entry name" value="Trypsin"/>
    <property type="match status" value="1"/>
</dbReference>
<dbReference type="PRINTS" id="PR00722">
    <property type="entry name" value="CHYMOTRYPSIN"/>
</dbReference>
<dbReference type="OrthoDB" id="546450at2759"/>
<feature type="chain" id="PRO_5044583040" description="tryptase" evidence="7">
    <location>
        <begin position="23"/>
        <end position="280"/>
    </location>
</feature>
<dbReference type="GO" id="GO:0006508">
    <property type="term" value="P:proteolysis"/>
    <property type="evidence" value="ECO:0007669"/>
    <property type="project" value="UniProtKB-KW"/>
</dbReference>
<organism evidence="9 11">
    <name type="scientific">Enhydra lutris kenyoni</name>
    <name type="common">northern sea otter</name>
    <dbReference type="NCBI Taxonomy" id="391180"/>
    <lineage>
        <taxon>Eukaryota</taxon>
        <taxon>Metazoa</taxon>
        <taxon>Chordata</taxon>
        <taxon>Craniata</taxon>
        <taxon>Vertebrata</taxon>
        <taxon>Euteleostomi</taxon>
        <taxon>Mammalia</taxon>
        <taxon>Eutheria</taxon>
        <taxon>Laurasiatheria</taxon>
        <taxon>Carnivora</taxon>
        <taxon>Caniformia</taxon>
        <taxon>Musteloidea</taxon>
        <taxon>Mustelidae</taxon>
        <taxon>Lutrinae</taxon>
        <taxon>Enhydra</taxon>
    </lineage>
</organism>
<keyword evidence="6 10" id="KW-0645">Protease</keyword>
<dbReference type="InterPro" id="IPR001254">
    <property type="entry name" value="Trypsin_dom"/>
</dbReference>
<dbReference type="PANTHER" id="PTHR24253">
    <property type="entry name" value="TRANSMEMBRANE PROTEASE SERINE"/>
    <property type="match status" value="1"/>
</dbReference>
<dbReference type="InterPro" id="IPR018114">
    <property type="entry name" value="TRYPSIN_HIS"/>
</dbReference>
<keyword evidence="6" id="KW-0720">Serine protease</keyword>
<dbReference type="SUPFAM" id="SSF50494">
    <property type="entry name" value="Trypsin-like serine proteases"/>
    <property type="match status" value="1"/>
</dbReference>
<sequence>MSGTSCLGVLVLLLLGAAGTATRESADCGQPQVSSRIVGGRDARVGQWPWQASIQHRGAHVCGGSLIAPQWVLTAAHCLPRPTLLSEYRVLLGALRLVPASPRALSAPVRRVLLPPDFSEDGARGDLALLQLRRPVPLSARVQPVCLPEPGARPPTGTPCWVTGWGSLHPGVPLPDWRPLQGVRVPLLDRRTCDHLYHVGTDVPGTEHIVLPGNLCAGYVQGHKDACQGDSGGPLTCMRSGRWVLVGVVSWGKGCALPNRPGVYTNVATYSPWIQARLSL</sequence>
<dbReference type="PROSITE" id="PS00134">
    <property type="entry name" value="TRYPSIN_HIS"/>
    <property type="match status" value="1"/>
</dbReference>
<dbReference type="PANTHER" id="PTHR24253:SF58">
    <property type="entry name" value="SERINE PROTEASE 33"/>
    <property type="match status" value="1"/>
</dbReference>
<evidence type="ECO:0000256" key="6">
    <source>
        <dbReference type="RuleBase" id="RU363034"/>
    </source>
</evidence>
<comment type="catalytic activity">
    <reaction evidence="3">
        <text>Preferential cleavage: Arg-|-Xaa, Lys-|-Xaa, but with more restricted specificity than trypsin.</text>
        <dbReference type="EC" id="3.4.21.59"/>
    </reaction>
</comment>
<keyword evidence="6" id="KW-0378">Hydrolase</keyword>
<evidence type="ECO:0000313" key="10">
    <source>
        <dbReference type="RefSeq" id="XP_022372348.1"/>
    </source>
</evidence>
<evidence type="ECO:0000256" key="4">
    <source>
        <dbReference type="ARBA" id="ARBA00054350"/>
    </source>
</evidence>